<dbReference type="Gene3D" id="1.10.238.10">
    <property type="entry name" value="EF-hand"/>
    <property type="match status" value="1"/>
</dbReference>
<keyword evidence="5" id="KW-1185">Reference proteome</keyword>
<keyword evidence="1" id="KW-0106">Calcium</keyword>
<dbReference type="GeneID" id="17287233"/>
<dbReference type="SUPFAM" id="SSF51101">
    <property type="entry name" value="Mannose-binding lectins"/>
    <property type="match status" value="1"/>
</dbReference>
<dbReference type="SUPFAM" id="SSF47473">
    <property type="entry name" value="EF-hand"/>
    <property type="match status" value="1"/>
</dbReference>
<dbReference type="GO" id="GO:0005509">
    <property type="term" value="F:calcium ion binding"/>
    <property type="evidence" value="ECO:0007669"/>
    <property type="project" value="InterPro"/>
</dbReference>
<sequence length="670" mass="71562">MYDAEAEAARQDWDGEHGKAEPFYAVWNGPKLDWPAYLTAEVFEGDPSRWLEIQVQLSAEDDASGLSREWNWLRSRWDDTKALTCDQTLEPNSIFADWRLEGMGGRGSEGLLPPWLLIRRVLAIMESRLQMHGRRLWWRSVFYAPPGFAKEPDSRHVECNLALISHMQLAGLGERRFDKERAQYLGNELNLVGGMPLERQSPGTSGSADPLDALSQAQAQALAPAAPALPYEVLDVIASEARSDFQRLCDTVRLTAVHVKTAQHVSCIAFLFSDGTKRTHGGVASGTWREPLCLSPGEFLTRVSGEAGELLTAVRFDTSHGRSVRYSGQGSAGGVPFELQPPSGHEILDVSSRCSSIFRTVGGLQVLELYVIHQRALAKRNTFFVSGHAAFHNFEEVLALHYPKLSRAQHLDLLATVREHEDGLARRARRHEAVARRAEIAQVFGLIDNDSSGSIDFGEMLQAALRAGFDPSQAEELRSNFEARGGEIGIDEFTELLAEREDLNACMEGLLAEGRKKRERQERIRNPIKVVEMVAAAAVAIAATVVVMAGALAGAEVVAAAAAVAAAAVLVAVVGAAVMVVAAAEATAADVAVAVVAVAVAAAAAAAARVAAAVAMVVATAGAAAAVAREEAARAGAAVEVEAVAVAVAVEAASSGSMPPTLTFVGGWQT</sequence>
<dbReference type="PROSITE" id="PS50222">
    <property type="entry name" value="EF_HAND_2"/>
    <property type="match status" value="1"/>
</dbReference>
<dbReference type="Pfam" id="PF01419">
    <property type="entry name" value="Jacalin"/>
    <property type="match status" value="1"/>
</dbReference>
<dbReference type="Proteomes" id="UP000013827">
    <property type="component" value="Unassembled WGS sequence"/>
</dbReference>
<name>A0A0D3L1S8_EMIH1</name>
<dbReference type="InterPro" id="IPR036404">
    <property type="entry name" value="Jacalin-like_lectin_dom_sf"/>
</dbReference>
<evidence type="ECO:0000313" key="4">
    <source>
        <dbReference type="EnsemblProtists" id="EOD41963"/>
    </source>
</evidence>
<evidence type="ECO:0000313" key="5">
    <source>
        <dbReference type="Proteomes" id="UP000013827"/>
    </source>
</evidence>
<dbReference type="InterPro" id="IPR018247">
    <property type="entry name" value="EF_Hand_1_Ca_BS"/>
</dbReference>
<evidence type="ECO:0000256" key="2">
    <source>
        <dbReference type="SAM" id="Phobius"/>
    </source>
</evidence>
<organism evidence="4 5">
    <name type="scientific">Emiliania huxleyi (strain CCMP1516)</name>
    <dbReference type="NCBI Taxonomy" id="280463"/>
    <lineage>
        <taxon>Eukaryota</taxon>
        <taxon>Haptista</taxon>
        <taxon>Haptophyta</taxon>
        <taxon>Prymnesiophyceae</taxon>
        <taxon>Isochrysidales</taxon>
        <taxon>Noelaerhabdaceae</taxon>
        <taxon>Emiliania</taxon>
    </lineage>
</organism>
<evidence type="ECO:0000256" key="1">
    <source>
        <dbReference type="ARBA" id="ARBA00022837"/>
    </source>
</evidence>
<feature type="domain" description="EF-hand" evidence="3">
    <location>
        <begin position="435"/>
        <end position="470"/>
    </location>
</feature>
<dbReference type="EnsemblProtists" id="EOD41963">
    <property type="protein sequence ID" value="EOD41963"/>
    <property type="gene ID" value="EMIHUDRAFT_95150"/>
</dbReference>
<keyword evidence="2" id="KW-0472">Membrane</keyword>
<keyword evidence="2" id="KW-0812">Transmembrane</keyword>
<reference evidence="4" key="2">
    <citation type="submission" date="2024-10" db="UniProtKB">
        <authorList>
            <consortium name="EnsemblProtists"/>
        </authorList>
    </citation>
    <scope>IDENTIFICATION</scope>
</reference>
<dbReference type="HOGENOM" id="CLU_410183_0_0_1"/>
<evidence type="ECO:0000259" key="3">
    <source>
        <dbReference type="PROSITE" id="PS50222"/>
    </source>
</evidence>
<dbReference type="InterPro" id="IPR001229">
    <property type="entry name" value="Jacalin-like_lectin_dom"/>
</dbReference>
<feature type="transmembrane region" description="Helical" evidence="2">
    <location>
        <begin position="530"/>
        <end position="553"/>
    </location>
</feature>
<dbReference type="InterPro" id="IPR002048">
    <property type="entry name" value="EF_hand_dom"/>
</dbReference>
<dbReference type="RefSeq" id="XP_005794392.1">
    <property type="nucleotide sequence ID" value="XM_005794335.1"/>
</dbReference>
<dbReference type="PROSITE" id="PS00018">
    <property type="entry name" value="EF_HAND_1"/>
    <property type="match status" value="1"/>
</dbReference>
<feature type="transmembrane region" description="Helical" evidence="2">
    <location>
        <begin position="559"/>
        <end position="584"/>
    </location>
</feature>
<dbReference type="CDD" id="cd00051">
    <property type="entry name" value="EFh"/>
    <property type="match status" value="1"/>
</dbReference>
<reference evidence="5" key="1">
    <citation type="journal article" date="2013" name="Nature">
        <title>Pan genome of the phytoplankton Emiliania underpins its global distribution.</title>
        <authorList>
            <person name="Read B.A."/>
            <person name="Kegel J."/>
            <person name="Klute M.J."/>
            <person name="Kuo A."/>
            <person name="Lefebvre S.C."/>
            <person name="Maumus F."/>
            <person name="Mayer C."/>
            <person name="Miller J."/>
            <person name="Monier A."/>
            <person name="Salamov A."/>
            <person name="Young J."/>
            <person name="Aguilar M."/>
            <person name="Claverie J.M."/>
            <person name="Frickenhaus S."/>
            <person name="Gonzalez K."/>
            <person name="Herman E.K."/>
            <person name="Lin Y.C."/>
            <person name="Napier J."/>
            <person name="Ogata H."/>
            <person name="Sarno A.F."/>
            <person name="Shmutz J."/>
            <person name="Schroeder D."/>
            <person name="de Vargas C."/>
            <person name="Verret F."/>
            <person name="von Dassow P."/>
            <person name="Valentin K."/>
            <person name="Van de Peer Y."/>
            <person name="Wheeler G."/>
            <person name="Dacks J.B."/>
            <person name="Delwiche C.F."/>
            <person name="Dyhrman S.T."/>
            <person name="Glockner G."/>
            <person name="John U."/>
            <person name="Richards T."/>
            <person name="Worden A.Z."/>
            <person name="Zhang X."/>
            <person name="Grigoriev I.V."/>
            <person name="Allen A.E."/>
            <person name="Bidle K."/>
            <person name="Borodovsky M."/>
            <person name="Bowler C."/>
            <person name="Brownlee C."/>
            <person name="Cock J.M."/>
            <person name="Elias M."/>
            <person name="Gladyshev V.N."/>
            <person name="Groth M."/>
            <person name="Guda C."/>
            <person name="Hadaegh A."/>
            <person name="Iglesias-Rodriguez M.D."/>
            <person name="Jenkins J."/>
            <person name="Jones B.M."/>
            <person name="Lawson T."/>
            <person name="Leese F."/>
            <person name="Lindquist E."/>
            <person name="Lobanov A."/>
            <person name="Lomsadze A."/>
            <person name="Malik S.B."/>
            <person name="Marsh M.E."/>
            <person name="Mackinder L."/>
            <person name="Mock T."/>
            <person name="Mueller-Roeber B."/>
            <person name="Pagarete A."/>
            <person name="Parker M."/>
            <person name="Probert I."/>
            <person name="Quesneville H."/>
            <person name="Raines C."/>
            <person name="Rensing S.A."/>
            <person name="Riano-Pachon D.M."/>
            <person name="Richier S."/>
            <person name="Rokitta S."/>
            <person name="Shiraiwa Y."/>
            <person name="Soanes D.M."/>
            <person name="van der Giezen M."/>
            <person name="Wahlund T.M."/>
            <person name="Williams B."/>
            <person name="Wilson W."/>
            <person name="Wolfe G."/>
            <person name="Wurch L.L."/>
        </authorList>
    </citation>
    <scope>NUCLEOTIDE SEQUENCE</scope>
</reference>
<feature type="transmembrane region" description="Helical" evidence="2">
    <location>
        <begin position="591"/>
        <end position="619"/>
    </location>
</feature>
<dbReference type="AlphaFoldDB" id="A0A0D3L1S8"/>
<accession>A0A0D3L1S8</accession>
<proteinExistence type="predicted"/>
<keyword evidence="2" id="KW-1133">Transmembrane helix</keyword>
<dbReference type="KEGG" id="ehx:EMIHUDRAFT_95150"/>
<dbReference type="PaxDb" id="2903-EOD41963"/>
<protein>
    <recommendedName>
        <fullName evidence="3">EF-hand domain-containing protein</fullName>
    </recommendedName>
</protein>
<dbReference type="InterPro" id="IPR011992">
    <property type="entry name" value="EF-hand-dom_pair"/>
</dbReference>
<dbReference type="Gene3D" id="2.100.10.30">
    <property type="entry name" value="Jacalin-like lectin domain"/>
    <property type="match status" value="1"/>
</dbReference>